<evidence type="ECO:0000259" key="11">
    <source>
        <dbReference type="PROSITE" id="PS50850"/>
    </source>
</evidence>
<dbReference type="PROSITE" id="PS00217">
    <property type="entry name" value="SUGAR_TRANSPORT_2"/>
    <property type="match status" value="1"/>
</dbReference>
<dbReference type="AlphaFoldDB" id="A0A1I2PDJ9"/>
<dbReference type="GO" id="GO:0022857">
    <property type="term" value="F:transmembrane transporter activity"/>
    <property type="evidence" value="ECO:0007669"/>
    <property type="project" value="InterPro"/>
</dbReference>
<dbReference type="FunFam" id="1.20.1250.20:FF:000122">
    <property type="entry name" value="D-xylose transporter XylE"/>
    <property type="match status" value="1"/>
</dbReference>
<dbReference type="InterPro" id="IPR005828">
    <property type="entry name" value="MFS_sugar_transport-like"/>
</dbReference>
<dbReference type="PRINTS" id="PR00171">
    <property type="entry name" value="SUGRTRNSPORT"/>
</dbReference>
<dbReference type="InterPro" id="IPR047984">
    <property type="entry name" value="XylE-like"/>
</dbReference>
<dbReference type="RefSeq" id="WP_075031212.1">
    <property type="nucleotide sequence ID" value="NZ_FONR01000016.1"/>
</dbReference>
<dbReference type="PANTHER" id="PTHR48020:SF12">
    <property type="entry name" value="PROTON MYO-INOSITOL COTRANSPORTER"/>
    <property type="match status" value="1"/>
</dbReference>
<dbReference type="OrthoDB" id="4008739at2"/>
<feature type="transmembrane region" description="Helical" evidence="10">
    <location>
        <begin position="442"/>
        <end position="460"/>
    </location>
</feature>
<feature type="transmembrane region" description="Helical" evidence="10">
    <location>
        <begin position="373"/>
        <end position="399"/>
    </location>
</feature>
<dbReference type="STRING" id="68239.GCA_000745715_05129"/>
<evidence type="ECO:0000256" key="4">
    <source>
        <dbReference type="ARBA" id="ARBA00022475"/>
    </source>
</evidence>
<dbReference type="InterPro" id="IPR020846">
    <property type="entry name" value="MFS_dom"/>
</dbReference>
<feature type="transmembrane region" description="Helical" evidence="10">
    <location>
        <begin position="150"/>
        <end position="172"/>
    </location>
</feature>
<dbReference type="InterPro" id="IPR005829">
    <property type="entry name" value="Sugar_transporter_CS"/>
</dbReference>
<keyword evidence="3 9" id="KW-0813">Transport</keyword>
<dbReference type="EMBL" id="FONR01000016">
    <property type="protein sequence ID" value="SFG13573.1"/>
    <property type="molecule type" value="Genomic_DNA"/>
</dbReference>
<dbReference type="PROSITE" id="PS00216">
    <property type="entry name" value="SUGAR_TRANSPORT_1"/>
    <property type="match status" value="1"/>
</dbReference>
<evidence type="ECO:0000313" key="12">
    <source>
        <dbReference type="EMBL" id="SFG13573.1"/>
    </source>
</evidence>
<dbReference type="InterPro" id="IPR036259">
    <property type="entry name" value="MFS_trans_sf"/>
</dbReference>
<dbReference type="InterPro" id="IPR003663">
    <property type="entry name" value="Sugar/inositol_transpt"/>
</dbReference>
<evidence type="ECO:0000256" key="8">
    <source>
        <dbReference type="ARBA" id="ARBA00023136"/>
    </source>
</evidence>
<evidence type="ECO:0000313" key="13">
    <source>
        <dbReference type="Proteomes" id="UP000181942"/>
    </source>
</evidence>
<feature type="transmembrane region" description="Helical" evidence="10">
    <location>
        <begin position="92"/>
        <end position="111"/>
    </location>
</feature>
<gene>
    <name evidence="12" type="ORF">SAMN02787118_11675</name>
</gene>
<dbReference type="InterPro" id="IPR050814">
    <property type="entry name" value="Myo-inositol_Transporter"/>
</dbReference>
<feature type="transmembrane region" description="Helical" evidence="10">
    <location>
        <begin position="339"/>
        <end position="361"/>
    </location>
</feature>
<feature type="transmembrane region" description="Helical" evidence="10">
    <location>
        <begin position="411"/>
        <end position="430"/>
    </location>
</feature>
<accession>A0A1I2PDJ9</accession>
<feature type="transmembrane region" description="Helical" evidence="10">
    <location>
        <begin position="20"/>
        <end position="39"/>
    </location>
</feature>
<evidence type="ECO:0000256" key="1">
    <source>
        <dbReference type="ARBA" id="ARBA00004651"/>
    </source>
</evidence>
<keyword evidence="7 10" id="KW-1133">Transmembrane helix</keyword>
<reference evidence="12 13" key="1">
    <citation type="submission" date="2016-10" db="EMBL/GenBank/DDBJ databases">
        <authorList>
            <person name="de Groot N.N."/>
        </authorList>
    </citation>
    <scope>NUCLEOTIDE SEQUENCE [LARGE SCALE GENOMIC DNA]</scope>
    <source>
        <strain evidence="12 13">OK461</strain>
    </source>
</reference>
<name>A0A1I2PDJ9_9ACTN</name>
<evidence type="ECO:0000256" key="7">
    <source>
        <dbReference type="ARBA" id="ARBA00022989"/>
    </source>
</evidence>
<feature type="domain" description="Major facilitator superfamily (MFS) profile" evidence="11">
    <location>
        <begin position="26"/>
        <end position="464"/>
    </location>
</feature>
<evidence type="ECO:0000256" key="10">
    <source>
        <dbReference type="SAM" id="Phobius"/>
    </source>
</evidence>
<dbReference type="Gene3D" id="1.20.1250.20">
    <property type="entry name" value="MFS general substrate transporter like domains"/>
    <property type="match status" value="1"/>
</dbReference>
<sequence>MTSTAQAPKPGARTAHPEHLGHVIFIAAAAAMGGFLFGYDSAVINGAVEAIRSRYDIGSATLAQVIAIALIGCAIGAATAGRIADRIGRIRCMQISAVLFTVSAVGSALPFALWDLAFWRIIGGFAIGMASVIGPAYIAEVSPAAYRGRLGSFQQAAIVIGIAISQLVNWGILNAAGGDQRGKLMGLEAWQVMLGVMVIPAVLYGLLSLAIPESPRFLISVGKEDRAREVLKEVEGDRIDLKARVAEIEHAMKSEHKSTFKDLLGGSFFFKPIVWVGIGLSVFQQFVGINVAFYYSSTLWQSVGVDPSESFFYSFTTSIINIIGTVIAMIFVDRIGRKPLALIGSVGMVIGLGLEAWAFSYDLVDGKLPATQGWVALIAAHVFVLFFALSWGVVVWVFLGEMFPNRIRAAALGVAASAQWIANWAITASFPSLADWNLSATYVIYTIFAALSIPFVLKYVKETKGKTLEEMG</sequence>
<keyword evidence="4" id="KW-1003">Cell membrane</keyword>
<dbReference type="CDD" id="cd17359">
    <property type="entry name" value="MFS_XylE_like"/>
    <property type="match status" value="1"/>
</dbReference>
<comment type="subcellular location">
    <subcellularLocation>
        <location evidence="1">Cell membrane</location>
        <topology evidence="1">Multi-pass membrane protein</topology>
    </subcellularLocation>
</comment>
<evidence type="ECO:0000256" key="3">
    <source>
        <dbReference type="ARBA" id="ARBA00022448"/>
    </source>
</evidence>
<dbReference type="Pfam" id="PF00083">
    <property type="entry name" value="Sugar_tr"/>
    <property type="match status" value="1"/>
</dbReference>
<dbReference type="Proteomes" id="UP000181942">
    <property type="component" value="Unassembled WGS sequence"/>
</dbReference>
<protein>
    <submittedName>
        <fullName evidence="12">MFS transporter, SP family, sugar:H+ symporter</fullName>
    </submittedName>
</protein>
<feature type="transmembrane region" description="Helical" evidence="10">
    <location>
        <begin position="192"/>
        <end position="211"/>
    </location>
</feature>
<feature type="transmembrane region" description="Helical" evidence="10">
    <location>
        <begin position="117"/>
        <end position="138"/>
    </location>
</feature>
<dbReference type="SUPFAM" id="SSF103473">
    <property type="entry name" value="MFS general substrate transporter"/>
    <property type="match status" value="1"/>
</dbReference>
<evidence type="ECO:0000256" key="6">
    <source>
        <dbReference type="ARBA" id="ARBA00022692"/>
    </source>
</evidence>
<dbReference type="PROSITE" id="PS50850">
    <property type="entry name" value="MFS"/>
    <property type="match status" value="1"/>
</dbReference>
<keyword evidence="5" id="KW-0762">Sugar transport</keyword>
<keyword evidence="6 10" id="KW-0812">Transmembrane</keyword>
<organism evidence="12 13">
    <name type="scientific">Streptomyces mirabilis</name>
    <dbReference type="NCBI Taxonomy" id="68239"/>
    <lineage>
        <taxon>Bacteria</taxon>
        <taxon>Bacillati</taxon>
        <taxon>Actinomycetota</taxon>
        <taxon>Actinomycetes</taxon>
        <taxon>Kitasatosporales</taxon>
        <taxon>Streptomycetaceae</taxon>
        <taxon>Streptomyces</taxon>
    </lineage>
</organism>
<evidence type="ECO:0000256" key="5">
    <source>
        <dbReference type="ARBA" id="ARBA00022597"/>
    </source>
</evidence>
<comment type="similarity">
    <text evidence="2 9">Belongs to the major facilitator superfamily. Sugar transporter (TC 2.A.1.1) family.</text>
</comment>
<keyword evidence="8 10" id="KW-0472">Membrane</keyword>
<feature type="transmembrane region" description="Helical" evidence="10">
    <location>
        <begin position="59"/>
        <end position="80"/>
    </location>
</feature>
<feature type="transmembrane region" description="Helical" evidence="10">
    <location>
        <begin position="311"/>
        <end position="332"/>
    </location>
</feature>
<dbReference type="PANTHER" id="PTHR48020">
    <property type="entry name" value="PROTON MYO-INOSITOL COTRANSPORTER"/>
    <property type="match status" value="1"/>
</dbReference>
<evidence type="ECO:0000256" key="9">
    <source>
        <dbReference type="RuleBase" id="RU003346"/>
    </source>
</evidence>
<evidence type="ECO:0000256" key="2">
    <source>
        <dbReference type="ARBA" id="ARBA00010992"/>
    </source>
</evidence>
<proteinExistence type="inferred from homology"/>
<dbReference type="NCBIfam" id="TIGR00879">
    <property type="entry name" value="SP"/>
    <property type="match status" value="1"/>
</dbReference>
<feature type="transmembrane region" description="Helical" evidence="10">
    <location>
        <begin position="273"/>
        <end position="295"/>
    </location>
</feature>
<dbReference type="GO" id="GO:0005886">
    <property type="term" value="C:plasma membrane"/>
    <property type="evidence" value="ECO:0007669"/>
    <property type="project" value="UniProtKB-SubCell"/>
</dbReference>